<organism evidence="2 3">
    <name type="scientific">Durusdinium trenchii</name>
    <dbReference type="NCBI Taxonomy" id="1381693"/>
    <lineage>
        <taxon>Eukaryota</taxon>
        <taxon>Sar</taxon>
        <taxon>Alveolata</taxon>
        <taxon>Dinophyceae</taxon>
        <taxon>Suessiales</taxon>
        <taxon>Symbiodiniaceae</taxon>
        <taxon>Durusdinium</taxon>
    </lineage>
</organism>
<dbReference type="Proteomes" id="UP001642464">
    <property type="component" value="Unassembled WGS sequence"/>
</dbReference>
<evidence type="ECO:0000256" key="1">
    <source>
        <dbReference type="SAM" id="MobiDB-lite"/>
    </source>
</evidence>
<accession>A0ABP0JMH5</accession>
<feature type="region of interest" description="Disordered" evidence="1">
    <location>
        <begin position="1"/>
        <end position="21"/>
    </location>
</feature>
<keyword evidence="3" id="KW-1185">Reference proteome</keyword>
<sequence>MQQCAQHVASDASSDDESDSANSVQRYKISWSLEGLSLGLKRKLQQGQCPTSLYYNSNTFHNSFPPQGHPVCRQAFLKILGISASRLVRLEVDGAKDLGTQGAREMLLKALVDSALESDLSRGVLWSGADRLPRRLLMEKVAPLFTAKGLDYRVCRQAFWKMQRKGFHGGLQVSMMEEREEELAALAEYLLENYTHFSRGAHYLLQLAGKVAMKRTQPPNLQYILSGPSPGVQYGHAELRDPEPHCQVMLDFFSLPEVASRLPTPSGPVLTHSPVSTRKNFYVHPYDLDMTNSAKYGVNGKWPSTVAVRTHFPSLVHRNYESEKEALELKFKPESHGQKLELFSAGYIDGHCKGVMVQGVFALLDYLGVGPADISHDEEMLNLVASLKYLRANYTQFATQEQCIYEALSQKLTKFTCKGRTRQEAVRMKRLTSKGTAVRDLLFSAIAEYNRLQTTKAFKIKEDLRKVIYAIMRSPPELLDLMKAASDSYKFEHGGADKTQKTKHCIVHTFIHVFKIP</sequence>
<evidence type="ECO:0000313" key="2">
    <source>
        <dbReference type="EMBL" id="CAK9015642.1"/>
    </source>
</evidence>
<reference evidence="2 3" key="1">
    <citation type="submission" date="2024-02" db="EMBL/GenBank/DDBJ databases">
        <authorList>
            <person name="Chen Y."/>
            <person name="Shah S."/>
            <person name="Dougan E. K."/>
            <person name="Thang M."/>
            <person name="Chan C."/>
        </authorList>
    </citation>
    <scope>NUCLEOTIDE SEQUENCE [LARGE SCALE GENOMIC DNA]</scope>
</reference>
<gene>
    <name evidence="2" type="ORF">SCF082_LOCUS12848</name>
</gene>
<comment type="caution">
    <text evidence="2">The sequence shown here is derived from an EMBL/GenBank/DDBJ whole genome shotgun (WGS) entry which is preliminary data.</text>
</comment>
<dbReference type="EMBL" id="CAXAMM010007880">
    <property type="protein sequence ID" value="CAK9015642.1"/>
    <property type="molecule type" value="Genomic_DNA"/>
</dbReference>
<proteinExistence type="predicted"/>
<evidence type="ECO:0000313" key="3">
    <source>
        <dbReference type="Proteomes" id="UP001642464"/>
    </source>
</evidence>
<protein>
    <submittedName>
        <fullName evidence="2">Uncharacterized protein</fullName>
    </submittedName>
</protein>
<name>A0ABP0JMH5_9DINO</name>